<dbReference type="RefSeq" id="WP_210924153.1">
    <property type="nucleotide sequence ID" value="NZ_JAYMRP010000043.1"/>
</dbReference>
<evidence type="ECO:0000256" key="1">
    <source>
        <dbReference type="ARBA" id="ARBA00008775"/>
    </source>
</evidence>
<dbReference type="CDD" id="cd06974">
    <property type="entry name" value="TerD_like"/>
    <property type="match status" value="1"/>
</dbReference>
<dbReference type="InterPro" id="IPR051324">
    <property type="entry name" value="Stress/Tellurium_Resist"/>
</dbReference>
<dbReference type="Pfam" id="PF02342">
    <property type="entry name" value="TerD"/>
    <property type="match status" value="1"/>
</dbReference>
<proteinExistence type="inferred from homology"/>
<comment type="similarity">
    <text evidence="1">Belongs to the CAPAB/TerDEXZ family.</text>
</comment>
<dbReference type="SMART" id="SM00327">
    <property type="entry name" value="VWA"/>
    <property type="match status" value="1"/>
</dbReference>
<feature type="domain" description="VWFA" evidence="2">
    <location>
        <begin position="221"/>
        <end position="402"/>
    </location>
</feature>
<dbReference type="InterPro" id="IPR036465">
    <property type="entry name" value="vWFA_dom_sf"/>
</dbReference>
<gene>
    <name evidence="3" type="ORF">VSS16_32535</name>
</gene>
<keyword evidence="4" id="KW-1185">Reference proteome</keyword>
<dbReference type="CDD" id="cd00198">
    <property type="entry name" value="vWFA"/>
    <property type="match status" value="1"/>
</dbReference>
<sequence length="416" mass="44609">MTIVLTKGGNALLPTDLCRVTLASASTHLDVCAVLLTQEGKVRGDEDLVFYNHPSQDGVSLSGQEVHADLASVPAAVDRIAIVASLDPRLASAQFDAGSTPKVLVQCGGSQVSFVPPPFAHGESAAILVEIYRRAGAWKVRAVGQGWDTGLAGLATDFGVVVDDDGTDPQSSVATSPQCGVAPGPAISLDKVQRAAPGLVNLYKAAHVSLVKHDVLGQRAAVYLVLDHSGSMGWFYDNGTMQQLAEQALGLSANLDDDGVVPLVFFSHDVDLVTDISLDNYQGRIDTLHQSLDWGGTSYAPAMQAVIDHYQASRSTDPAFVIFQTDGEPFDRKETRELLRRSSSMPIFWQFVGFGSSRDLRFLRSLDTLTGRTVDNAGYFGAGQNPDKRSEADLYDLLMKEFPAWLTAARTAGLLR</sequence>
<dbReference type="InterPro" id="IPR019303">
    <property type="entry name" value="vWA_TerF_C"/>
</dbReference>
<comment type="caution">
    <text evidence="3">The sequence shown here is derived from an EMBL/GenBank/DDBJ whole genome shotgun (WGS) entry which is preliminary data.</text>
</comment>
<dbReference type="Gene3D" id="2.60.60.30">
    <property type="entry name" value="sav2460 like domains"/>
    <property type="match status" value="1"/>
</dbReference>
<protein>
    <submittedName>
        <fullName evidence="3">VWA domain-containing protein</fullName>
    </submittedName>
</protein>
<dbReference type="Proteomes" id="UP001585080">
    <property type="component" value="Unassembled WGS sequence"/>
</dbReference>
<dbReference type="Gene3D" id="3.40.50.410">
    <property type="entry name" value="von Willebrand factor, type A domain"/>
    <property type="match status" value="1"/>
</dbReference>
<evidence type="ECO:0000259" key="2">
    <source>
        <dbReference type="PROSITE" id="PS50234"/>
    </source>
</evidence>
<dbReference type="PROSITE" id="PS50234">
    <property type="entry name" value="VWFA"/>
    <property type="match status" value="1"/>
</dbReference>
<dbReference type="InterPro" id="IPR002035">
    <property type="entry name" value="VWF_A"/>
</dbReference>
<reference evidence="3 4" key="1">
    <citation type="submission" date="2024-01" db="EMBL/GenBank/DDBJ databases">
        <title>Genome mining of biosynthetic gene clusters to explore secondary metabolites of Streptomyces sp.</title>
        <authorList>
            <person name="Baig A."/>
            <person name="Ajitkumar Shintre N."/>
            <person name="Kumar H."/>
            <person name="Anbarasu A."/>
            <person name="Ramaiah S."/>
        </authorList>
    </citation>
    <scope>NUCLEOTIDE SEQUENCE [LARGE SCALE GENOMIC DNA]</scope>
    <source>
        <strain evidence="3 4">A57</strain>
    </source>
</reference>
<dbReference type="InterPro" id="IPR003325">
    <property type="entry name" value="TerD"/>
</dbReference>
<dbReference type="PANTHER" id="PTHR32097:SF4">
    <property type="entry name" value="GENERAL STRESS PROTEIN 16U"/>
    <property type="match status" value="1"/>
</dbReference>
<accession>A0ABV5EKT6</accession>
<organism evidence="3 4">
    <name type="scientific">Streptomyces broussonetiae</name>
    <dbReference type="NCBI Taxonomy" id="2686304"/>
    <lineage>
        <taxon>Bacteria</taxon>
        <taxon>Bacillati</taxon>
        <taxon>Actinomycetota</taxon>
        <taxon>Actinomycetes</taxon>
        <taxon>Kitasatosporales</taxon>
        <taxon>Streptomycetaceae</taxon>
        <taxon>Streptomyces</taxon>
    </lineage>
</organism>
<dbReference type="SUPFAM" id="SSF53300">
    <property type="entry name" value="vWA-like"/>
    <property type="match status" value="1"/>
</dbReference>
<dbReference type="Pfam" id="PF10138">
    <property type="entry name" value="vWA-TerF-like"/>
    <property type="match status" value="1"/>
</dbReference>
<dbReference type="EMBL" id="JAYMRP010000043">
    <property type="protein sequence ID" value="MFB8777391.1"/>
    <property type="molecule type" value="Genomic_DNA"/>
</dbReference>
<evidence type="ECO:0000313" key="4">
    <source>
        <dbReference type="Proteomes" id="UP001585080"/>
    </source>
</evidence>
<name>A0ABV5EKT6_9ACTN</name>
<evidence type="ECO:0000313" key="3">
    <source>
        <dbReference type="EMBL" id="MFB8777391.1"/>
    </source>
</evidence>
<dbReference type="PANTHER" id="PTHR32097">
    <property type="entry name" value="CAMP-BINDING PROTEIN 1-RELATED"/>
    <property type="match status" value="1"/>
</dbReference>